<evidence type="ECO:0000313" key="3">
    <source>
        <dbReference type="EMBL" id="CAI4210713.1"/>
    </source>
</evidence>
<comment type="caution">
    <text evidence="3">The sequence shown here is derived from an EMBL/GenBank/DDBJ whole genome shotgun (WGS) entry which is preliminary data.</text>
</comment>
<name>A0A9P1M6X1_9PEZI</name>
<keyword evidence="4" id="KW-1185">Reference proteome</keyword>
<dbReference type="PANTHER" id="PTHR12161">
    <property type="entry name" value="IST1 FAMILY MEMBER"/>
    <property type="match status" value="1"/>
</dbReference>
<gene>
    <name evidence="3" type="ORF">PPNO1_LOCUS514</name>
</gene>
<dbReference type="InterPro" id="IPR042277">
    <property type="entry name" value="IST1-like"/>
</dbReference>
<comment type="similarity">
    <text evidence="1">Belongs to the IST1 family.</text>
</comment>
<evidence type="ECO:0000256" key="1">
    <source>
        <dbReference type="ARBA" id="ARBA00005536"/>
    </source>
</evidence>
<feature type="compositionally biased region" description="Low complexity" evidence="2">
    <location>
        <begin position="218"/>
        <end position="237"/>
    </location>
</feature>
<proteinExistence type="inferred from homology"/>
<feature type="region of interest" description="Disordered" evidence="2">
    <location>
        <begin position="198"/>
        <end position="263"/>
    </location>
</feature>
<evidence type="ECO:0000256" key="2">
    <source>
        <dbReference type="SAM" id="MobiDB-lite"/>
    </source>
</evidence>
<feature type="compositionally biased region" description="Pro residues" evidence="2">
    <location>
        <begin position="238"/>
        <end position="250"/>
    </location>
</feature>
<dbReference type="Proteomes" id="UP000838763">
    <property type="component" value="Unassembled WGS sequence"/>
</dbReference>
<dbReference type="EMBL" id="CALLCH030000001">
    <property type="protein sequence ID" value="CAI4210713.1"/>
    <property type="molecule type" value="Genomic_DNA"/>
</dbReference>
<feature type="region of interest" description="Disordered" evidence="2">
    <location>
        <begin position="20"/>
        <end position="115"/>
    </location>
</feature>
<evidence type="ECO:0000313" key="4">
    <source>
        <dbReference type="Proteomes" id="UP000838763"/>
    </source>
</evidence>
<dbReference type="InterPro" id="IPR005061">
    <property type="entry name" value="Ist1"/>
</dbReference>
<accession>A0A9P1M6X1</accession>
<dbReference type="Gene3D" id="1.20.1260.60">
    <property type="entry name" value="Vacuolar protein sorting-associated protein Ist1"/>
    <property type="match status" value="1"/>
</dbReference>
<feature type="compositionally biased region" description="Low complexity" evidence="2">
    <location>
        <begin position="41"/>
        <end position="91"/>
    </location>
</feature>
<sequence length="263" mass="27394">MPPPSAPLSTKLKVQLKLSVARLKMVQSRDASSPNPPTAPSPSSSRPANPTAPASASSPSSAPTSSPSSTRSSSSTASSSSPASVYSTPPASLAPAPPRPRQPRQRRRRPVCDPGLEEAVKSLIYAATRTEIKELLVLRTLFGEKFGKDFLIKAGDGVAGGLVDGYLEEIARAYNVDWPHGRLSAPEQTEEDDFDLLIDVDDDDDGAGDEGGGGGGANDLADLELLSDSSPAKSPDAASPPRPRPRPPTFPSEDVTTLAQSST</sequence>
<feature type="compositionally biased region" description="Acidic residues" evidence="2">
    <location>
        <begin position="198"/>
        <end position="208"/>
    </location>
</feature>
<dbReference type="Pfam" id="PF03398">
    <property type="entry name" value="Ist1"/>
    <property type="match status" value="1"/>
</dbReference>
<dbReference type="PANTHER" id="PTHR12161:SF5">
    <property type="entry name" value="IST1 HOMOLOG"/>
    <property type="match status" value="1"/>
</dbReference>
<dbReference type="AlphaFoldDB" id="A0A9P1M6X1"/>
<organism evidence="3 4">
    <name type="scientific">Parascedosporium putredinis</name>
    <dbReference type="NCBI Taxonomy" id="1442378"/>
    <lineage>
        <taxon>Eukaryota</taxon>
        <taxon>Fungi</taxon>
        <taxon>Dikarya</taxon>
        <taxon>Ascomycota</taxon>
        <taxon>Pezizomycotina</taxon>
        <taxon>Sordariomycetes</taxon>
        <taxon>Hypocreomycetidae</taxon>
        <taxon>Microascales</taxon>
        <taxon>Microascaceae</taxon>
        <taxon>Parascedosporium</taxon>
    </lineage>
</organism>
<dbReference type="GO" id="GO:0015031">
    <property type="term" value="P:protein transport"/>
    <property type="evidence" value="ECO:0007669"/>
    <property type="project" value="InterPro"/>
</dbReference>
<protein>
    <submittedName>
        <fullName evidence="3">Uncharacterized protein</fullName>
    </submittedName>
</protein>
<dbReference type="OrthoDB" id="29853at2759"/>
<reference evidence="3" key="1">
    <citation type="submission" date="2022-11" db="EMBL/GenBank/DDBJ databases">
        <authorList>
            <person name="Scott C."/>
            <person name="Bruce N."/>
        </authorList>
    </citation>
    <scope>NUCLEOTIDE SEQUENCE</scope>
</reference>